<gene>
    <name evidence="6" type="ORF">MYCFIDRAFT_115868</name>
</gene>
<reference evidence="6 7" key="1">
    <citation type="journal article" date="2012" name="PLoS Pathog.">
        <title>Diverse lifestyles and strategies of plant pathogenesis encoded in the genomes of eighteen Dothideomycetes fungi.</title>
        <authorList>
            <person name="Ohm R.A."/>
            <person name="Feau N."/>
            <person name="Henrissat B."/>
            <person name="Schoch C.L."/>
            <person name="Horwitz B.A."/>
            <person name="Barry K.W."/>
            <person name="Condon B.J."/>
            <person name="Copeland A.C."/>
            <person name="Dhillon B."/>
            <person name="Glaser F."/>
            <person name="Hesse C.N."/>
            <person name="Kosti I."/>
            <person name="LaButti K."/>
            <person name="Lindquist E.A."/>
            <person name="Lucas S."/>
            <person name="Salamov A.A."/>
            <person name="Bradshaw R.E."/>
            <person name="Ciuffetti L."/>
            <person name="Hamelin R.C."/>
            <person name="Kema G.H.J."/>
            <person name="Lawrence C."/>
            <person name="Scott J.A."/>
            <person name="Spatafora J.W."/>
            <person name="Turgeon B.G."/>
            <person name="de Wit P.J.G.M."/>
            <person name="Zhong S."/>
            <person name="Goodwin S.B."/>
            <person name="Grigoriev I.V."/>
        </authorList>
    </citation>
    <scope>NUCLEOTIDE SEQUENCE [LARGE SCALE GENOMIC DNA]</scope>
    <source>
        <strain evidence="6 7">CIRAD86</strain>
    </source>
</reference>
<dbReference type="Proteomes" id="UP000016932">
    <property type="component" value="Unassembled WGS sequence"/>
</dbReference>
<dbReference type="PANTHER" id="PTHR47429:SF9">
    <property type="entry name" value="PAS DOMAIN-CONTAINING PROTEIN"/>
    <property type="match status" value="1"/>
</dbReference>
<dbReference type="InterPro" id="IPR035965">
    <property type="entry name" value="PAS-like_dom_sf"/>
</dbReference>
<dbReference type="HOGENOM" id="CLU_012260_3_0_1"/>
<feature type="non-terminal residue" evidence="6">
    <location>
        <position position="515"/>
    </location>
</feature>
<dbReference type="CDD" id="cd00130">
    <property type="entry name" value="PAS"/>
    <property type="match status" value="1"/>
</dbReference>
<organism evidence="6 7">
    <name type="scientific">Pseudocercospora fijiensis (strain CIRAD86)</name>
    <name type="common">Black leaf streak disease fungus</name>
    <name type="synonym">Mycosphaerella fijiensis</name>
    <dbReference type="NCBI Taxonomy" id="383855"/>
    <lineage>
        <taxon>Eukaryota</taxon>
        <taxon>Fungi</taxon>
        <taxon>Dikarya</taxon>
        <taxon>Ascomycota</taxon>
        <taxon>Pezizomycotina</taxon>
        <taxon>Dothideomycetes</taxon>
        <taxon>Dothideomycetidae</taxon>
        <taxon>Mycosphaerellales</taxon>
        <taxon>Mycosphaerellaceae</taxon>
        <taxon>Pseudocercospora</taxon>
    </lineage>
</organism>
<dbReference type="InterPro" id="IPR000014">
    <property type="entry name" value="PAS"/>
</dbReference>
<feature type="domain" description="PAC" evidence="5">
    <location>
        <begin position="266"/>
        <end position="319"/>
    </location>
</feature>
<dbReference type="EMBL" id="KB446557">
    <property type="protein sequence ID" value="EME84308.1"/>
    <property type="molecule type" value="Genomic_DNA"/>
</dbReference>
<dbReference type="OrthoDB" id="447251at2759"/>
<dbReference type="SUPFAM" id="SSF55785">
    <property type="entry name" value="PYP-like sensor domain (PAS domain)"/>
    <property type="match status" value="1"/>
</dbReference>
<dbReference type="PANTHER" id="PTHR47429">
    <property type="entry name" value="PROTEIN TWIN LOV 1"/>
    <property type="match status" value="1"/>
</dbReference>
<dbReference type="GeneID" id="19330294"/>
<dbReference type="AlphaFoldDB" id="M3B4K7"/>
<evidence type="ECO:0000256" key="3">
    <source>
        <dbReference type="ARBA" id="ARBA00022991"/>
    </source>
</evidence>
<dbReference type="Pfam" id="PF13426">
    <property type="entry name" value="PAS_9"/>
    <property type="match status" value="1"/>
</dbReference>
<evidence type="ECO:0000256" key="1">
    <source>
        <dbReference type="ARBA" id="ARBA00022630"/>
    </source>
</evidence>
<evidence type="ECO:0000259" key="5">
    <source>
        <dbReference type="PROSITE" id="PS50113"/>
    </source>
</evidence>
<keyword evidence="1" id="KW-0285">Flavoprotein</keyword>
<keyword evidence="2" id="KW-0288">FMN</keyword>
<sequence length="515" mass="56869">SQTDSVDSIQSAAPADPVLPPLQNPIPDKSDLHNFELNNVDDPNSWDVLKPRPSAEDQATQVYSLERRAEQLYSAEHLRLIFEDPKLLTKFSAFLRKYRPWRVPILQYYWNATKAIRAIEYANAIVESLSEKAAPHTSTAHPPGSTPHSKLYAAAKEAFDELLRDDLHYFIAQAYIQIVSVVIRSRITGTLAAHLQEASNGLAEIFCITDPSRPDNPIILISEQFTRLSGYNSQYILGRNCRFLQGPGTTIDSRRRIAISCQEAKDHTEILVNYRRDGSPFLCLVMIAPLLDSRGNVRYFLGAQVDISGLLKNCSGVESLAQLVEQQSQKHANSAHDDVRKKADPLQNVKSLSEMFNAAELDIVRKHGGALSKVLISTSSDESDDEIESGSSMNDPAAGLMLKDGTAGFLSGIYKHYLLLRPAPPLRILFASPTLRVPGILQSPFLNRIGGSTRMRADLQNAFQDGKAVTARVKWLAVPNANGEGVGTTRWVHCTPLSHVSGGIGLWMVVLVRPD</sequence>
<protein>
    <recommendedName>
        <fullName evidence="5">PAC domain-containing protein</fullName>
    </recommendedName>
</protein>
<dbReference type="InterPro" id="IPR001610">
    <property type="entry name" value="PAC"/>
</dbReference>
<evidence type="ECO:0000313" key="7">
    <source>
        <dbReference type="Proteomes" id="UP000016932"/>
    </source>
</evidence>
<feature type="region of interest" description="Disordered" evidence="4">
    <location>
        <begin position="1"/>
        <end position="34"/>
    </location>
</feature>
<keyword evidence="3" id="KW-0157">Chromophore</keyword>
<evidence type="ECO:0000313" key="6">
    <source>
        <dbReference type="EMBL" id="EME84308.1"/>
    </source>
</evidence>
<dbReference type="SMART" id="SM00086">
    <property type="entry name" value="PAC"/>
    <property type="match status" value="1"/>
</dbReference>
<keyword evidence="7" id="KW-1185">Reference proteome</keyword>
<dbReference type="GO" id="GO:0005634">
    <property type="term" value="C:nucleus"/>
    <property type="evidence" value="ECO:0007669"/>
    <property type="project" value="TreeGrafter"/>
</dbReference>
<dbReference type="VEuPathDB" id="FungiDB:MYCFIDRAFT_115868"/>
<accession>M3B4K7</accession>
<evidence type="ECO:0000256" key="4">
    <source>
        <dbReference type="SAM" id="MobiDB-lite"/>
    </source>
</evidence>
<dbReference type="KEGG" id="pfj:MYCFIDRAFT_115868"/>
<dbReference type="eggNOG" id="ENOG502QXB0">
    <property type="taxonomic scope" value="Eukaryota"/>
</dbReference>
<dbReference type="PROSITE" id="PS50113">
    <property type="entry name" value="PAC"/>
    <property type="match status" value="1"/>
</dbReference>
<name>M3B4K7_PSEFD</name>
<dbReference type="Gene3D" id="3.30.450.20">
    <property type="entry name" value="PAS domain"/>
    <property type="match status" value="1"/>
</dbReference>
<dbReference type="InterPro" id="IPR000700">
    <property type="entry name" value="PAS-assoc_C"/>
</dbReference>
<feature type="compositionally biased region" description="Polar residues" evidence="4">
    <location>
        <begin position="1"/>
        <end position="11"/>
    </location>
</feature>
<dbReference type="NCBIfam" id="TIGR00229">
    <property type="entry name" value="sensory_box"/>
    <property type="match status" value="1"/>
</dbReference>
<evidence type="ECO:0000256" key="2">
    <source>
        <dbReference type="ARBA" id="ARBA00022643"/>
    </source>
</evidence>
<feature type="non-terminal residue" evidence="6">
    <location>
        <position position="1"/>
    </location>
</feature>
<proteinExistence type="predicted"/>
<dbReference type="RefSeq" id="XP_007924932.1">
    <property type="nucleotide sequence ID" value="XM_007926741.1"/>
</dbReference>